<evidence type="ECO:0000259" key="1">
    <source>
        <dbReference type="Pfam" id="PF00534"/>
    </source>
</evidence>
<dbReference type="PANTHER" id="PTHR45947:SF3">
    <property type="entry name" value="SULFOQUINOVOSYL TRANSFERASE SQD2"/>
    <property type="match status" value="1"/>
</dbReference>
<sequence>MNILVVSQYYYPESVRITDLCESLVERGHTVSVVTGIPNYPEGRFFLGYSWSKKRNEQIKGVIVHRLTILPRGKNFLCLSMNYISFVISGWFYSLKAHNRPDVVFNYEISPITQCLVGIWFGKKHKIPVISYILDLWPESFQEVTGNTSKIIERMLGRLVNSIYTQSDVVLTSSQSFIQSIAARGIQSEKITFWPQYAEDFYFSNDSVESNVLVRDGRVLITFAGNIGVAQGLDILIPVARKLKGQNQSVCFVLIGDGRDKNRLESLVESEGLQDYFMFITKQPPQMIPSYLASSDAGLLILKKSDIFSMTIPAKLQTYLACGIPIIGSVDGEAQRIIKQANAGLVADAENIDQLVAAISTFYALSPNARQTMGESARKYAMEHYNKKVLLDNFDTLLQSLAKD</sequence>
<dbReference type="PANTHER" id="PTHR45947">
    <property type="entry name" value="SULFOQUINOVOSYL TRANSFERASE SQD2"/>
    <property type="match status" value="1"/>
</dbReference>
<dbReference type="STRING" id="158189.SpiBuddy_0256"/>
<dbReference type="eggNOG" id="COG0438">
    <property type="taxonomic scope" value="Bacteria"/>
</dbReference>
<dbReference type="Gene3D" id="3.40.50.2000">
    <property type="entry name" value="Glycogen Phosphorylase B"/>
    <property type="match status" value="2"/>
</dbReference>
<dbReference type="AlphaFoldDB" id="F0RXP5"/>
<dbReference type="InterPro" id="IPR001296">
    <property type="entry name" value="Glyco_trans_1"/>
</dbReference>
<organism evidence="3 4">
    <name type="scientific">Sphaerochaeta globosa (strain ATCC BAA-1886 / DSM 22777 / Buddy)</name>
    <name type="common">Spirochaeta sp. (strain Buddy)</name>
    <dbReference type="NCBI Taxonomy" id="158189"/>
    <lineage>
        <taxon>Bacteria</taxon>
        <taxon>Pseudomonadati</taxon>
        <taxon>Spirochaetota</taxon>
        <taxon>Spirochaetia</taxon>
        <taxon>Spirochaetales</taxon>
        <taxon>Sphaerochaetaceae</taxon>
        <taxon>Sphaerochaeta</taxon>
    </lineage>
</organism>
<dbReference type="SUPFAM" id="SSF53756">
    <property type="entry name" value="UDP-Glycosyltransferase/glycogen phosphorylase"/>
    <property type="match status" value="1"/>
</dbReference>
<dbReference type="KEGG" id="sbu:SpiBuddy_0256"/>
<name>F0RXP5_SPHGB</name>
<dbReference type="InterPro" id="IPR028098">
    <property type="entry name" value="Glyco_trans_4-like_N"/>
</dbReference>
<dbReference type="CDD" id="cd03794">
    <property type="entry name" value="GT4_WbuB-like"/>
    <property type="match status" value="1"/>
</dbReference>
<reference evidence="4" key="1">
    <citation type="submission" date="2011-02" db="EMBL/GenBank/DDBJ databases">
        <title>Complete sequence of Spirochaeta sp. Buddy.</title>
        <authorList>
            <person name="Lucas S."/>
            <person name="Copeland A."/>
            <person name="Lapidus A."/>
            <person name="Cheng J.-F."/>
            <person name="Goodwin L."/>
            <person name="Pitluck S."/>
            <person name="Zeytun A."/>
            <person name="Detter J.C."/>
            <person name="Han C."/>
            <person name="Tapia R."/>
            <person name="Land M."/>
            <person name="Hauser L."/>
            <person name="Kyrpides N."/>
            <person name="Ivanova N."/>
            <person name="Mikhailova N."/>
            <person name="Pagani I."/>
            <person name="Ritalahti K.M."/>
            <person name="Loeffler F.E."/>
            <person name="Woyke T."/>
        </authorList>
    </citation>
    <scope>NUCLEOTIDE SEQUENCE [LARGE SCALE GENOMIC DNA]</scope>
    <source>
        <strain evidence="4">ATCC BAA-1886 / DSM 22777 / Buddy</strain>
    </source>
</reference>
<dbReference type="Pfam" id="PF13439">
    <property type="entry name" value="Glyco_transf_4"/>
    <property type="match status" value="1"/>
</dbReference>
<dbReference type="Pfam" id="PF00534">
    <property type="entry name" value="Glycos_transf_1"/>
    <property type="match status" value="1"/>
</dbReference>
<keyword evidence="3" id="KW-0808">Transferase</keyword>
<dbReference type="Proteomes" id="UP000008466">
    <property type="component" value="Chromosome"/>
</dbReference>
<dbReference type="HOGENOM" id="CLU_009583_11_2_12"/>
<dbReference type="InterPro" id="IPR050194">
    <property type="entry name" value="Glycosyltransferase_grp1"/>
</dbReference>
<gene>
    <name evidence="3" type="ordered locus">SpiBuddy_0256</name>
</gene>
<protein>
    <submittedName>
        <fullName evidence="3">Glycosyl transferase group 1</fullName>
    </submittedName>
</protein>
<proteinExistence type="predicted"/>
<dbReference type="EMBL" id="CP002541">
    <property type="protein sequence ID" value="ADY12095.1"/>
    <property type="molecule type" value="Genomic_DNA"/>
</dbReference>
<accession>F0RXP5</accession>
<dbReference type="GO" id="GO:0016758">
    <property type="term" value="F:hexosyltransferase activity"/>
    <property type="evidence" value="ECO:0007669"/>
    <property type="project" value="TreeGrafter"/>
</dbReference>
<dbReference type="RefSeq" id="WP_013605948.1">
    <property type="nucleotide sequence ID" value="NC_015152.1"/>
</dbReference>
<keyword evidence="4" id="KW-1185">Reference proteome</keyword>
<evidence type="ECO:0000313" key="4">
    <source>
        <dbReference type="Proteomes" id="UP000008466"/>
    </source>
</evidence>
<feature type="domain" description="Glycosyl transferase family 1" evidence="1">
    <location>
        <begin position="215"/>
        <end position="379"/>
    </location>
</feature>
<evidence type="ECO:0000259" key="2">
    <source>
        <dbReference type="Pfam" id="PF13439"/>
    </source>
</evidence>
<feature type="domain" description="Glycosyltransferase subfamily 4-like N-terminal" evidence="2">
    <location>
        <begin position="15"/>
        <end position="195"/>
    </location>
</feature>
<evidence type="ECO:0000313" key="3">
    <source>
        <dbReference type="EMBL" id="ADY12095.1"/>
    </source>
</evidence>